<sequence length="211" mass="24432">MKAKLSYYVPLLWLLSIPILNVFYGILNREGPRVRSLMTVVDVHTPFISYFVIPYLIWYPFILGMFVYLFVKNRTVYYRTLFLLCTGLVACYITYYFFQTVVVRPEITNQVPLHGFVNFVYDNDRPYNCFPSIHVLSTYLILIAALRHIPMKSLMRWAIRLISWSIIVSTVFVKQHVVLDIAGAILLVEFLAFVMNLLVPISKKSAVSASA</sequence>
<proteinExistence type="predicted"/>
<feature type="transmembrane region" description="Helical" evidence="1">
    <location>
        <begin position="157"/>
        <end position="175"/>
    </location>
</feature>
<dbReference type="InterPro" id="IPR036938">
    <property type="entry name" value="PAP2/HPO_sf"/>
</dbReference>
<comment type="caution">
    <text evidence="3">The sequence shown here is derived from an EMBL/GenBank/DDBJ whole genome shotgun (WGS) entry which is preliminary data.</text>
</comment>
<dbReference type="EMBL" id="RBAH01000010">
    <property type="protein sequence ID" value="RKN83975.1"/>
    <property type="molecule type" value="Genomic_DNA"/>
</dbReference>
<keyword evidence="1" id="KW-0812">Transmembrane</keyword>
<gene>
    <name evidence="3" type="ORF">D7M11_15460</name>
</gene>
<reference evidence="3 4" key="1">
    <citation type="journal article" date="2007" name="Int. J. Syst. Evol. Microbiol.">
        <title>Paenibacillus ginsengarvi sp. nov., isolated from soil from ginseng cultivation.</title>
        <authorList>
            <person name="Yoon M.H."/>
            <person name="Ten L.N."/>
            <person name="Im W.T."/>
        </authorList>
    </citation>
    <scope>NUCLEOTIDE SEQUENCE [LARGE SCALE GENOMIC DNA]</scope>
    <source>
        <strain evidence="3 4">KCTC 13059</strain>
    </source>
</reference>
<name>A0A3B0CC87_9BACL</name>
<evidence type="ECO:0000256" key="1">
    <source>
        <dbReference type="SAM" id="Phobius"/>
    </source>
</evidence>
<dbReference type="OrthoDB" id="9790723at2"/>
<dbReference type="Proteomes" id="UP000282311">
    <property type="component" value="Unassembled WGS sequence"/>
</dbReference>
<organism evidence="3 4">
    <name type="scientific">Paenibacillus ginsengarvi</name>
    <dbReference type="NCBI Taxonomy" id="400777"/>
    <lineage>
        <taxon>Bacteria</taxon>
        <taxon>Bacillati</taxon>
        <taxon>Bacillota</taxon>
        <taxon>Bacilli</taxon>
        <taxon>Bacillales</taxon>
        <taxon>Paenibacillaceae</taxon>
        <taxon>Paenibacillus</taxon>
    </lineage>
</organism>
<keyword evidence="1" id="KW-0472">Membrane</keyword>
<feature type="transmembrane region" description="Helical" evidence="1">
    <location>
        <begin position="181"/>
        <end position="199"/>
    </location>
</feature>
<feature type="transmembrane region" description="Helical" evidence="1">
    <location>
        <begin position="7"/>
        <end position="27"/>
    </location>
</feature>
<accession>A0A3B0CC87</accession>
<feature type="transmembrane region" description="Helical" evidence="1">
    <location>
        <begin position="76"/>
        <end position="98"/>
    </location>
</feature>
<protein>
    <submittedName>
        <fullName evidence="3">Inositol phosphorylceramide synthase</fullName>
    </submittedName>
</protein>
<dbReference type="GO" id="GO:0016020">
    <property type="term" value="C:membrane"/>
    <property type="evidence" value="ECO:0007669"/>
    <property type="project" value="UniProtKB-SubCell"/>
</dbReference>
<dbReference type="RefSeq" id="WP_120748139.1">
    <property type="nucleotide sequence ID" value="NZ_RBAH01000010.1"/>
</dbReference>
<evidence type="ECO:0000259" key="2">
    <source>
        <dbReference type="Pfam" id="PF14378"/>
    </source>
</evidence>
<dbReference type="InterPro" id="IPR026841">
    <property type="entry name" value="Aur1/Ipt1"/>
</dbReference>
<evidence type="ECO:0000313" key="3">
    <source>
        <dbReference type="EMBL" id="RKN83975.1"/>
    </source>
</evidence>
<feature type="transmembrane region" description="Helical" evidence="1">
    <location>
        <begin position="125"/>
        <end position="145"/>
    </location>
</feature>
<dbReference type="AlphaFoldDB" id="A0A3B0CC87"/>
<feature type="domain" description="Inositolphosphotransferase Aur1/Ipt1" evidence="2">
    <location>
        <begin position="39"/>
        <end position="188"/>
    </location>
</feature>
<dbReference type="SUPFAM" id="SSF48317">
    <property type="entry name" value="Acid phosphatase/Vanadium-dependent haloperoxidase"/>
    <property type="match status" value="1"/>
</dbReference>
<feature type="transmembrane region" description="Helical" evidence="1">
    <location>
        <begin position="47"/>
        <end position="69"/>
    </location>
</feature>
<evidence type="ECO:0000313" key="4">
    <source>
        <dbReference type="Proteomes" id="UP000282311"/>
    </source>
</evidence>
<keyword evidence="1" id="KW-1133">Transmembrane helix</keyword>
<keyword evidence="4" id="KW-1185">Reference proteome</keyword>
<dbReference type="Pfam" id="PF14378">
    <property type="entry name" value="PAP2_3"/>
    <property type="match status" value="1"/>
</dbReference>